<keyword evidence="1" id="KW-0812">Transmembrane</keyword>
<feature type="transmembrane region" description="Helical" evidence="1">
    <location>
        <begin position="178"/>
        <end position="201"/>
    </location>
</feature>
<proteinExistence type="predicted"/>
<evidence type="ECO:0000313" key="2">
    <source>
        <dbReference type="EMBL" id="OSX62225.1"/>
    </source>
</evidence>
<dbReference type="STRING" id="670580.A0A1X6N0S3"/>
<name>A0A1X6N0S3_9APHY</name>
<feature type="transmembrane region" description="Helical" evidence="1">
    <location>
        <begin position="6"/>
        <end position="33"/>
    </location>
</feature>
<feature type="transmembrane region" description="Helical" evidence="1">
    <location>
        <begin position="53"/>
        <end position="75"/>
    </location>
</feature>
<organism evidence="2 3">
    <name type="scientific">Postia placenta MAD-698-R-SB12</name>
    <dbReference type="NCBI Taxonomy" id="670580"/>
    <lineage>
        <taxon>Eukaryota</taxon>
        <taxon>Fungi</taxon>
        <taxon>Dikarya</taxon>
        <taxon>Basidiomycota</taxon>
        <taxon>Agaricomycotina</taxon>
        <taxon>Agaricomycetes</taxon>
        <taxon>Polyporales</taxon>
        <taxon>Adustoporiaceae</taxon>
        <taxon>Rhodonia</taxon>
    </lineage>
</organism>
<dbReference type="GeneID" id="36324027"/>
<evidence type="ECO:0000313" key="3">
    <source>
        <dbReference type="Proteomes" id="UP000194127"/>
    </source>
</evidence>
<dbReference type="EMBL" id="KZ110597">
    <property type="protein sequence ID" value="OSX62225.1"/>
    <property type="molecule type" value="Genomic_DNA"/>
</dbReference>
<keyword evidence="1" id="KW-0472">Membrane</keyword>
<gene>
    <name evidence="2" type="ORF">POSPLADRAFT_1046605</name>
</gene>
<dbReference type="RefSeq" id="XP_024339019.1">
    <property type="nucleotide sequence ID" value="XM_024479077.1"/>
</dbReference>
<keyword evidence="3" id="KW-1185">Reference proteome</keyword>
<keyword evidence="1" id="KW-1133">Transmembrane helix</keyword>
<dbReference type="Proteomes" id="UP000194127">
    <property type="component" value="Unassembled WGS sequence"/>
</dbReference>
<feature type="transmembrane region" description="Helical" evidence="1">
    <location>
        <begin position="246"/>
        <end position="267"/>
    </location>
</feature>
<feature type="transmembrane region" description="Helical" evidence="1">
    <location>
        <begin position="213"/>
        <end position="240"/>
    </location>
</feature>
<protein>
    <submittedName>
        <fullName evidence="2">Uncharacterized protein</fullName>
    </submittedName>
</protein>
<accession>A0A1X6N0S3</accession>
<feature type="transmembrane region" description="Helical" evidence="1">
    <location>
        <begin position="138"/>
        <end position="158"/>
    </location>
</feature>
<dbReference type="AlphaFoldDB" id="A0A1X6N0S3"/>
<dbReference type="OrthoDB" id="3346544at2759"/>
<evidence type="ECO:0000256" key="1">
    <source>
        <dbReference type="SAM" id="Phobius"/>
    </source>
</evidence>
<feature type="transmembrane region" description="Helical" evidence="1">
    <location>
        <begin position="110"/>
        <end position="131"/>
    </location>
</feature>
<sequence length="335" mass="37116">MAVVSLLSANVATLCIESLLYGVFLVLSVASMYMLVQRSRASTNVPWHAKSTLFITPMSVAAVLLFMTNTAHWIIGVYRAFRAFIYFEGGQQPFAYFNDMRQPTEVSQTALLMVSLIIGDSVLVYRLWIIWAFNNRSIVIFPACTLLGLTTCAIGVIYQLARPNAKNDIFDSATGRWITSNCVFTLCTNVYSTAFIGWRILRTNREAQRIGGSNLMGILGILVESAALYTAWTIFFFVTYHVQSNLQYTCSDTYCAIAGITFMLINVRVGMGSATRTTQPGSAIAVEAGREGGGQAFRMEHLSVNITRVVQRDDGNELPMKFASRSSVELDFELP</sequence>
<reference evidence="2 3" key="1">
    <citation type="submission" date="2017-04" db="EMBL/GenBank/DDBJ databases">
        <title>Genome Sequence of the Model Brown-Rot Fungus Postia placenta SB12.</title>
        <authorList>
            <consortium name="DOE Joint Genome Institute"/>
            <person name="Gaskell J."/>
            <person name="Kersten P."/>
            <person name="Larrondo L.F."/>
            <person name="Canessa P."/>
            <person name="Martinez D."/>
            <person name="Hibbett D."/>
            <person name="Schmoll M."/>
            <person name="Kubicek C.P."/>
            <person name="Martinez A.T."/>
            <person name="Yadav J."/>
            <person name="Master E."/>
            <person name="Magnuson J.K."/>
            <person name="James T."/>
            <person name="Yaver D."/>
            <person name="Berka R."/>
            <person name="Labutti K."/>
            <person name="Lipzen A."/>
            <person name="Aerts A."/>
            <person name="Barry K."/>
            <person name="Henrissat B."/>
            <person name="Blanchette R."/>
            <person name="Grigoriev I."/>
            <person name="Cullen D."/>
        </authorList>
    </citation>
    <scope>NUCLEOTIDE SEQUENCE [LARGE SCALE GENOMIC DNA]</scope>
    <source>
        <strain evidence="2 3">MAD-698-R-SB12</strain>
    </source>
</reference>